<keyword evidence="3" id="KW-0677">Repeat</keyword>
<keyword evidence="4" id="KW-0732">Signal</keyword>
<dbReference type="CDD" id="cd22833">
    <property type="entry name" value="Gal_Rha_Lectin_CSL1-2_RBL_SML_rpt1"/>
    <property type="match status" value="1"/>
</dbReference>
<dbReference type="Ensembl" id="ENSGACT00000007383.2">
    <property type="protein sequence ID" value="ENSGACP00000007365.2"/>
    <property type="gene ID" value="ENSGACG00000005566.2"/>
</dbReference>
<accession>G3NPV0</accession>
<feature type="domain" description="SUEL-type lectin" evidence="5">
    <location>
        <begin position="37"/>
        <end position="119"/>
    </location>
</feature>
<dbReference type="InterPro" id="IPR043159">
    <property type="entry name" value="Lectin_gal-bd_sf"/>
</dbReference>
<evidence type="ECO:0000256" key="1">
    <source>
        <dbReference type="ARBA" id="ARBA00022546"/>
    </source>
</evidence>
<reference evidence="6 7" key="1">
    <citation type="journal article" date="2021" name="G3 (Bethesda)">
        <title>Improved contiguity of the threespine stickleback genome using long-read sequencing.</title>
        <authorList>
            <person name="Nath S."/>
            <person name="Shaw D.E."/>
            <person name="White M.A."/>
        </authorList>
    </citation>
    <scope>NUCLEOTIDE SEQUENCE [LARGE SCALE GENOMIC DNA]</scope>
    <source>
        <strain evidence="6 7">Lake Benthic</strain>
    </source>
</reference>
<keyword evidence="7" id="KW-1185">Reference proteome</keyword>
<feature type="signal peptide" evidence="4">
    <location>
        <begin position="1"/>
        <end position="23"/>
    </location>
</feature>
<dbReference type="Gene3D" id="2.60.120.740">
    <property type="match status" value="2"/>
</dbReference>
<dbReference type="FunFam" id="2.60.120.740:FF:000003">
    <property type="entry name" value="Protein eva-1 homolog C"/>
    <property type="match status" value="1"/>
</dbReference>
<dbReference type="AlphaFoldDB" id="G3NPV0"/>
<evidence type="ECO:0000259" key="5">
    <source>
        <dbReference type="PROSITE" id="PS50228"/>
    </source>
</evidence>
<name>G3NPV0_GASAC</name>
<dbReference type="PANTHER" id="PTHR46780">
    <property type="entry name" value="PROTEIN EVA-1"/>
    <property type="match status" value="1"/>
</dbReference>
<dbReference type="Proteomes" id="UP000007635">
    <property type="component" value="Chromosome XII"/>
</dbReference>
<dbReference type="CDD" id="cd22835">
    <property type="entry name" value="Gal_Rha_Lectin_SML_rpt2"/>
    <property type="match status" value="1"/>
</dbReference>
<protein>
    <recommendedName>
        <fullName evidence="5">SUEL-type lectin domain-containing protein</fullName>
    </recommendedName>
</protein>
<reference evidence="6" key="2">
    <citation type="submission" date="2025-08" db="UniProtKB">
        <authorList>
            <consortium name="Ensembl"/>
        </authorList>
    </citation>
    <scope>IDENTIFICATION</scope>
</reference>
<evidence type="ECO:0000256" key="2">
    <source>
        <dbReference type="ARBA" id="ARBA00022734"/>
    </source>
</evidence>
<sequence>MIHFSTTLALAATLLLLIPGVAAETVVTCNVDTVHRLSCDTGVISVQAALYGRADAETCSEGIPQSQLADTKCSQEGTVKVLQSRCDGRKACEVSVNVFGTPNPCVGTFKYLQTTFTCLPAIHSVTCEHSLTHLTCDQGLIISVYGATYGRHDQTTCVYGRPASETQNTDCSQPGSSVSQSCNGKNSCIITASNSVFGDPCPGTYKYLEVAYICEFQTTNPETSL</sequence>
<evidence type="ECO:0000313" key="7">
    <source>
        <dbReference type="Proteomes" id="UP000007635"/>
    </source>
</evidence>
<dbReference type="PROSITE" id="PS50228">
    <property type="entry name" value="SUEL_LECTIN"/>
    <property type="match status" value="2"/>
</dbReference>
<proteinExistence type="predicted"/>
<feature type="chain" id="PRO_5043758212" description="SUEL-type lectin domain-containing protein" evidence="4">
    <location>
        <begin position="24"/>
        <end position="225"/>
    </location>
</feature>
<dbReference type="Bgee" id="ENSGACG00000005566">
    <property type="expression patterns" value="Expressed in head kidney and 8 other cell types or tissues"/>
</dbReference>
<feature type="domain" description="SUEL-type lectin" evidence="5">
    <location>
        <begin position="126"/>
        <end position="215"/>
    </location>
</feature>
<dbReference type="Pfam" id="PF02140">
    <property type="entry name" value="SUEL_Lectin"/>
    <property type="match status" value="2"/>
</dbReference>
<dbReference type="GO" id="GO:0030246">
    <property type="term" value="F:carbohydrate binding"/>
    <property type="evidence" value="ECO:0007669"/>
    <property type="project" value="UniProtKB-KW"/>
</dbReference>
<dbReference type="GeneTree" id="ENSGT00940000154285"/>
<dbReference type="InterPro" id="IPR000922">
    <property type="entry name" value="Lectin_gal-bd_dom"/>
</dbReference>
<evidence type="ECO:0000313" key="6">
    <source>
        <dbReference type="Ensembl" id="ENSGACP00000007365.2"/>
    </source>
</evidence>
<evidence type="ECO:0000256" key="4">
    <source>
        <dbReference type="SAM" id="SignalP"/>
    </source>
</evidence>
<evidence type="ECO:0000256" key="3">
    <source>
        <dbReference type="ARBA" id="ARBA00022737"/>
    </source>
</evidence>
<reference evidence="6" key="3">
    <citation type="submission" date="2025-09" db="UniProtKB">
        <authorList>
            <consortium name="Ensembl"/>
        </authorList>
    </citation>
    <scope>IDENTIFICATION</scope>
</reference>
<keyword evidence="1" id="KW-0348">Hemagglutinin</keyword>
<keyword evidence="2" id="KW-0430">Lectin</keyword>
<organism evidence="6 7">
    <name type="scientific">Gasterosteus aculeatus aculeatus</name>
    <name type="common">three-spined stickleback</name>
    <dbReference type="NCBI Taxonomy" id="481459"/>
    <lineage>
        <taxon>Eukaryota</taxon>
        <taxon>Metazoa</taxon>
        <taxon>Chordata</taxon>
        <taxon>Craniata</taxon>
        <taxon>Vertebrata</taxon>
        <taxon>Euteleostomi</taxon>
        <taxon>Actinopterygii</taxon>
        <taxon>Neopterygii</taxon>
        <taxon>Teleostei</taxon>
        <taxon>Neoteleostei</taxon>
        <taxon>Acanthomorphata</taxon>
        <taxon>Eupercaria</taxon>
        <taxon>Perciformes</taxon>
        <taxon>Cottioidei</taxon>
        <taxon>Gasterosteales</taxon>
        <taxon>Gasterosteidae</taxon>
        <taxon>Gasterosteus</taxon>
    </lineage>
</organism>